<dbReference type="InterPro" id="IPR038765">
    <property type="entry name" value="Papain-like_cys_pep_sf"/>
</dbReference>
<evidence type="ECO:0000313" key="3">
    <source>
        <dbReference type="Proteomes" id="UP001231189"/>
    </source>
</evidence>
<proteinExistence type="predicted"/>
<dbReference type="AlphaFoldDB" id="A0AAD8TRI7"/>
<feature type="region of interest" description="Disordered" evidence="1">
    <location>
        <begin position="232"/>
        <end position="251"/>
    </location>
</feature>
<evidence type="ECO:0000256" key="1">
    <source>
        <dbReference type="SAM" id="MobiDB-lite"/>
    </source>
</evidence>
<dbReference type="PANTHER" id="PTHR33018:SF34">
    <property type="entry name" value="OS02G0472350 PROTEIN"/>
    <property type="match status" value="1"/>
</dbReference>
<keyword evidence="3" id="KW-1185">Reference proteome</keyword>
<dbReference type="EMBL" id="JAUUTY010000002">
    <property type="protein sequence ID" value="KAK1686497.1"/>
    <property type="molecule type" value="Genomic_DNA"/>
</dbReference>
<dbReference type="Proteomes" id="UP001231189">
    <property type="component" value="Unassembled WGS sequence"/>
</dbReference>
<name>A0AAD8TRI7_LOLMU</name>
<organism evidence="2 3">
    <name type="scientific">Lolium multiflorum</name>
    <name type="common">Italian ryegrass</name>
    <name type="synonym">Lolium perenne subsp. multiflorum</name>
    <dbReference type="NCBI Taxonomy" id="4521"/>
    <lineage>
        <taxon>Eukaryota</taxon>
        <taxon>Viridiplantae</taxon>
        <taxon>Streptophyta</taxon>
        <taxon>Embryophyta</taxon>
        <taxon>Tracheophyta</taxon>
        <taxon>Spermatophyta</taxon>
        <taxon>Magnoliopsida</taxon>
        <taxon>Liliopsida</taxon>
        <taxon>Poales</taxon>
        <taxon>Poaceae</taxon>
        <taxon>BOP clade</taxon>
        <taxon>Pooideae</taxon>
        <taxon>Poodae</taxon>
        <taxon>Poeae</taxon>
        <taxon>Poeae Chloroplast Group 2 (Poeae type)</taxon>
        <taxon>Loliodinae</taxon>
        <taxon>Loliinae</taxon>
        <taxon>Lolium</taxon>
    </lineage>
</organism>
<feature type="compositionally biased region" description="Basic and acidic residues" evidence="1">
    <location>
        <begin position="200"/>
        <end position="216"/>
    </location>
</feature>
<comment type="caution">
    <text evidence="2">The sequence shown here is derived from an EMBL/GenBank/DDBJ whole genome shotgun (WGS) entry which is preliminary data.</text>
</comment>
<gene>
    <name evidence="2" type="ORF">QYE76_047345</name>
</gene>
<reference evidence="2" key="1">
    <citation type="submission" date="2023-07" db="EMBL/GenBank/DDBJ databases">
        <title>A chromosome-level genome assembly of Lolium multiflorum.</title>
        <authorList>
            <person name="Chen Y."/>
            <person name="Copetti D."/>
            <person name="Kolliker R."/>
            <person name="Studer B."/>
        </authorList>
    </citation>
    <scope>NUCLEOTIDE SEQUENCE</scope>
    <source>
        <strain evidence="2">02402/16</strain>
        <tissue evidence="2">Leaf</tissue>
    </source>
</reference>
<dbReference type="PANTHER" id="PTHR33018">
    <property type="entry name" value="OS10G0338966 PROTEIN-RELATED"/>
    <property type="match status" value="1"/>
</dbReference>
<accession>A0AAD8TRI7</accession>
<sequence length="251" mass="29174">MQFNDYKKKLDNFFVKKKKTPDFNGPYEKIKDHWEAFVKYKTSERAKTRSDTNKKNAANKMYFHTMGRGGYNAGRPKWEKWENDLIAKGIEPELFNQDALDKSLLSVYCLMKIRECRKGKIYDLGFVDPYTVNGFHYILLVIEPDTGEVEVMDSKSKPLEAWGDMADILHKAWKRFATKSPGLQNKELRIKHVPSLPRQRFSENSRGEASRPRGNDTKTLPRHNPFAPVRITSRCKRSPPDAPQMATWCPL</sequence>
<evidence type="ECO:0000313" key="2">
    <source>
        <dbReference type="EMBL" id="KAK1686497.1"/>
    </source>
</evidence>
<evidence type="ECO:0008006" key="4">
    <source>
        <dbReference type="Google" id="ProtNLM"/>
    </source>
</evidence>
<dbReference type="SUPFAM" id="SSF54001">
    <property type="entry name" value="Cysteine proteinases"/>
    <property type="match status" value="1"/>
</dbReference>
<protein>
    <recommendedName>
        <fullName evidence="4">Ubiquitin-like protease family profile domain-containing protein</fullName>
    </recommendedName>
</protein>
<feature type="region of interest" description="Disordered" evidence="1">
    <location>
        <begin position="194"/>
        <end position="225"/>
    </location>
</feature>